<evidence type="ECO:0000313" key="1">
    <source>
        <dbReference type="Proteomes" id="UP000887576"/>
    </source>
</evidence>
<sequence length="292" mass="31443">MSYGRRDPRSVAGSVPWLGYDAAPDYLQDLVADGFVHGALLVPSLANGCHGRICRWVAFGDGVSGGVGTDAFSGAETGSATRDAHFDQFGAEVGLVLDGLGDDGWGQRLIEGHVVKVGSRGKWWWDDQSQGWFSERLQVDFGGSQVLGDFGTVLFETGTEFEQFGFQLDFNTAFTDAVVGVVVAMTCAVSLNLQLIEINLGEASHHPGVLVFRGIGGSERGVVGVSKGAAHGQSRISSTSNGNQTEGKTNHWRKRRERLRTRRKSCCGSLSIRNTLLTSDLQALFELFSIKL</sequence>
<reference evidence="2" key="1">
    <citation type="submission" date="2022-11" db="UniProtKB">
        <authorList>
            <consortium name="WormBaseParasite"/>
        </authorList>
    </citation>
    <scope>IDENTIFICATION</scope>
</reference>
<dbReference type="Proteomes" id="UP000887576">
    <property type="component" value="Unplaced"/>
</dbReference>
<organism evidence="1 2">
    <name type="scientific">Panagrolaimus sp. JU765</name>
    <dbReference type="NCBI Taxonomy" id="591449"/>
    <lineage>
        <taxon>Eukaryota</taxon>
        <taxon>Metazoa</taxon>
        <taxon>Ecdysozoa</taxon>
        <taxon>Nematoda</taxon>
        <taxon>Chromadorea</taxon>
        <taxon>Rhabditida</taxon>
        <taxon>Tylenchina</taxon>
        <taxon>Panagrolaimomorpha</taxon>
        <taxon>Panagrolaimoidea</taxon>
        <taxon>Panagrolaimidae</taxon>
        <taxon>Panagrolaimus</taxon>
    </lineage>
</organism>
<protein>
    <submittedName>
        <fullName evidence="2">Uncharacterized protein</fullName>
    </submittedName>
</protein>
<name>A0AC34QLK0_9BILA</name>
<dbReference type="WBParaSite" id="JU765_v2.g17470.t1">
    <property type="protein sequence ID" value="JU765_v2.g17470.t1"/>
    <property type="gene ID" value="JU765_v2.g17470"/>
</dbReference>
<evidence type="ECO:0000313" key="2">
    <source>
        <dbReference type="WBParaSite" id="JU765_v2.g17470.t1"/>
    </source>
</evidence>
<proteinExistence type="predicted"/>
<accession>A0AC34QLK0</accession>